<proteinExistence type="predicted"/>
<dbReference type="AlphaFoldDB" id="A0AAV4SK10"/>
<organism evidence="1 2">
    <name type="scientific">Caerostris extrusa</name>
    <name type="common">Bark spider</name>
    <name type="synonym">Caerostris bankana</name>
    <dbReference type="NCBI Taxonomy" id="172846"/>
    <lineage>
        <taxon>Eukaryota</taxon>
        <taxon>Metazoa</taxon>
        <taxon>Ecdysozoa</taxon>
        <taxon>Arthropoda</taxon>
        <taxon>Chelicerata</taxon>
        <taxon>Arachnida</taxon>
        <taxon>Araneae</taxon>
        <taxon>Araneomorphae</taxon>
        <taxon>Entelegynae</taxon>
        <taxon>Araneoidea</taxon>
        <taxon>Araneidae</taxon>
        <taxon>Caerostris</taxon>
    </lineage>
</organism>
<dbReference type="Proteomes" id="UP001054945">
    <property type="component" value="Unassembled WGS sequence"/>
</dbReference>
<reference evidence="1 2" key="1">
    <citation type="submission" date="2021-06" db="EMBL/GenBank/DDBJ databases">
        <title>Caerostris extrusa draft genome.</title>
        <authorList>
            <person name="Kono N."/>
            <person name="Arakawa K."/>
        </authorList>
    </citation>
    <scope>NUCLEOTIDE SEQUENCE [LARGE SCALE GENOMIC DNA]</scope>
</reference>
<protein>
    <submittedName>
        <fullName evidence="1">Uncharacterized protein</fullName>
    </submittedName>
</protein>
<dbReference type="EMBL" id="BPLR01009726">
    <property type="protein sequence ID" value="GIY34120.1"/>
    <property type="molecule type" value="Genomic_DNA"/>
</dbReference>
<keyword evidence="2" id="KW-1185">Reference proteome</keyword>
<sequence>MRLSVERTHKASGSGPVVVRSHRTHLKITLLLMGEHSSLSNFAELSYPLLLLSGLFLFNLAHAVEAFW</sequence>
<name>A0AAV4SK10_CAEEX</name>
<evidence type="ECO:0000313" key="1">
    <source>
        <dbReference type="EMBL" id="GIY34120.1"/>
    </source>
</evidence>
<gene>
    <name evidence="1" type="ORF">CEXT_378801</name>
</gene>
<evidence type="ECO:0000313" key="2">
    <source>
        <dbReference type="Proteomes" id="UP001054945"/>
    </source>
</evidence>
<comment type="caution">
    <text evidence="1">The sequence shown here is derived from an EMBL/GenBank/DDBJ whole genome shotgun (WGS) entry which is preliminary data.</text>
</comment>
<accession>A0AAV4SK10</accession>